<feature type="transmembrane region" description="Helical" evidence="1">
    <location>
        <begin position="20"/>
        <end position="42"/>
    </location>
</feature>
<dbReference type="EMBL" id="JAYGIL010000010">
    <property type="protein sequence ID" value="MEA5403220.1"/>
    <property type="molecule type" value="Genomic_DNA"/>
</dbReference>
<dbReference type="RefSeq" id="WP_323328512.1">
    <property type="nucleotide sequence ID" value="NZ_JAYGIL010000010.1"/>
</dbReference>
<reference evidence="2 3" key="1">
    <citation type="submission" date="2023-12" db="EMBL/GenBank/DDBJ databases">
        <title>Novel species of the genus Arcicella isolated from rivers.</title>
        <authorList>
            <person name="Lu H."/>
        </authorList>
    </citation>
    <scope>NUCLEOTIDE SEQUENCE [LARGE SCALE GENOMIC DNA]</scope>
    <source>
        <strain evidence="2 3">DC2W</strain>
    </source>
</reference>
<keyword evidence="1" id="KW-1133">Transmembrane helix</keyword>
<keyword evidence="1" id="KW-0472">Membrane</keyword>
<feature type="transmembrane region" description="Helical" evidence="1">
    <location>
        <begin position="62"/>
        <end position="82"/>
    </location>
</feature>
<evidence type="ECO:0000313" key="2">
    <source>
        <dbReference type="EMBL" id="MEA5403220.1"/>
    </source>
</evidence>
<protein>
    <recommendedName>
        <fullName evidence="4">Phage abortive infection protein</fullName>
    </recommendedName>
</protein>
<keyword evidence="3" id="KW-1185">Reference proteome</keyword>
<dbReference type="Proteomes" id="UP001303899">
    <property type="component" value="Unassembled WGS sequence"/>
</dbReference>
<evidence type="ECO:0008006" key="4">
    <source>
        <dbReference type="Google" id="ProtNLM"/>
    </source>
</evidence>
<gene>
    <name evidence="2" type="ORF">VB776_09865</name>
</gene>
<evidence type="ECO:0000256" key="1">
    <source>
        <dbReference type="SAM" id="Phobius"/>
    </source>
</evidence>
<accession>A0ABU5S476</accession>
<proteinExistence type="predicted"/>
<sequence>MNRLTFLNKTIIRIQQHAFIIAFFVSIISLFIVTLVTLYNFIEHNPLKNNNTHIQIEIVKSLLQVLVVAIIGGTVAALFRAYEQNQETSRLRIQKKMDFTKQLNKLYRTVKCSRRKLKSKGIAVRIEGENTILNRDKIDFYKSQLDILDEVQLELEGLTTEAENFKLFKDCEKISHYMKEMSNYLRKINEEFEKNNQSFDVTNGVNLDNLEYLKEFTYSANKPFTFLLRNKVDYRFKSKFSEPFHDIFRTLY</sequence>
<name>A0ABU5S476_9BACT</name>
<evidence type="ECO:0000313" key="3">
    <source>
        <dbReference type="Proteomes" id="UP001303899"/>
    </source>
</evidence>
<comment type="caution">
    <text evidence="2">The sequence shown here is derived from an EMBL/GenBank/DDBJ whole genome shotgun (WGS) entry which is preliminary data.</text>
</comment>
<keyword evidence="1" id="KW-0812">Transmembrane</keyword>
<organism evidence="2 3">
    <name type="scientific">Arcicella gelida</name>
    <dbReference type="NCBI Taxonomy" id="2984195"/>
    <lineage>
        <taxon>Bacteria</taxon>
        <taxon>Pseudomonadati</taxon>
        <taxon>Bacteroidota</taxon>
        <taxon>Cytophagia</taxon>
        <taxon>Cytophagales</taxon>
        <taxon>Flectobacillaceae</taxon>
        <taxon>Arcicella</taxon>
    </lineage>
</organism>